<feature type="domain" description="Knr4/Smi1-like" evidence="1">
    <location>
        <begin position="35"/>
        <end position="178"/>
    </location>
</feature>
<proteinExistence type="predicted"/>
<keyword evidence="3" id="KW-1185">Reference proteome</keyword>
<evidence type="ECO:0000313" key="2">
    <source>
        <dbReference type="EMBL" id="TCK67230.1"/>
    </source>
</evidence>
<dbReference type="AlphaFoldDB" id="A0A4R1KRN2"/>
<dbReference type="Pfam" id="PF09346">
    <property type="entry name" value="SMI1_KNR4"/>
    <property type="match status" value="1"/>
</dbReference>
<dbReference type="SMART" id="SM00860">
    <property type="entry name" value="SMI1_KNR4"/>
    <property type="match status" value="1"/>
</dbReference>
<gene>
    <name evidence="2" type="ORF">DFQ05_1003</name>
</gene>
<sequence length="219" mass="26046">MNKDIWDNWIERIEWILNIAKKRNWEYSELRIKEPISESTFEILEKELNLEYPADFKEVLTKYSSGILMDWKIAGEEPNGEFRQIFCGAGRGYLWDFKTLRNDYVNIQEWIAECYSNPEDDYDKVWYNKVPFLDIPNGDIIAFGDKTENGNQVVYLSHDGDEFHGQILGDNFIDFISKWTQIGCVGTEGWQLEPFYDYESKTMLSDQTILENWIKWLEK</sequence>
<dbReference type="RefSeq" id="WP_132704216.1">
    <property type="nucleotide sequence ID" value="NZ_SMGI01000002.1"/>
</dbReference>
<dbReference type="InterPro" id="IPR018958">
    <property type="entry name" value="Knr4/Smi1-like_dom"/>
</dbReference>
<evidence type="ECO:0000259" key="1">
    <source>
        <dbReference type="SMART" id="SM00860"/>
    </source>
</evidence>
<evidence type="ECO:0000313" key="3">
    <source>
        <dbReference type="Proteomes" id="UP000295714"/>
    </source>
</evidence>
<comment type="caution">
    <text evidence="2">The sequence shown here is derived from an EMBL/GenBank/DDBJ whole genome shotgun (WGS) entry which is preliminary data.</text>
</comment>
<organism evidence="2 3">
    <name type="scientific">Winogradskyella wandonensis</name>
    <dbReference type="NCBI Taxonomy" id="1442586"/>
    <lineage>
        <taxon>Bacteria</taxon>
        <taxon>Pseudomonadati</taxon>
        <taxon>Bacteroidota</taxon>
        <taxon>Flavobacteriia</taxon>
        <taxon>Flavobacteriales</taxon>
        <taxon>Flavobacteriaceae</taxon>
        <taxon>Winogradskyella</taxon>
    </lineage>
</organism>
<dbReference type="SUPFAM" id="SSF160631">
    <property type="entry name" value="SMI1/KNR4-like"/>
    <property type="match status" value="1"/>
</dbReference>
<dbReference type="OrthoDB" id="1148097at2"/>
<accession>A0A4R1KRN2</accession>
<name>A0A4R1KRN2_9FLAO</name>
<protein>
    <submittedName>
        <fullName evidence="2">SUKH superfamily protein</fullName>
    </submittedName>
</protein>
<dbReference type="EMBL" id="SMGI01000002">
    <property type="protein sequence ID" value="TCK67230.1"/>
    <property type="molecule type" value="Genomic_DNA"/>
</dbReference>
<dbReference type="Proteomes" id="UP000295714">
    <property type="component" value="Unassembled WGS sequence"/>
</dbReference>
<dbReference type="InterPro" id="IPR037883">
    <property type="entry name" value="Knr4/Smi1-like_sf"/>
</dbReference>
<dbReference type="Gene3D" id="3.40.1580.10">
    <property type="entry name" value="SMI1/KNR4-like"/>
    <property type="match status" value="1"/>
</dbReference>
<reference evidence="2 3" key="1">
    <citation type="journal article" date="2015" name="Stand. Genomic Sci.">
        <title>Genomic Encyclopedia of Bacterial and Archaeal Type Strains, Phase III: the genomes of soil and plant-associated and newly described type strains.</title>
        <authorList>
            <person name="Whitman W.B."/>
            <person name="Woyke T."/>
            <person name="Klenk H.P."/>
            <person name="Zhou Y."/>
            <person name="Lilburn T.G."/>
            <person name="Beck B.J."/>
            <person name="De Vos P."/>
            <person name="Vandamme P."/>
            <person name="Eisen J.A."/>
            <person name="Garrity G."/>
            <person name="Hugenholtz P."/>
            <person name="Kyrpides N.C."/>
        </authorList>
    </citation>
    <scope>NUCLEOTIDE SEQUENCE [LARGE SCALE GENOMIC DNA]</scope>
    <source>
        <strain evidence="2 3">CECT 8445</strain>
    </source>
</reference>